<reference evidence="1" key="3">
    <citation type="submission" date="2023-05" db="EMBL/GenBank/DDBJ databases">
        <authorList>
            <person name="Smith C.H."/>
        </authorList>
    </citation>
    <scope>NUCLEOTIDE SEQUENCE</scope>
    <source>
        <strain evidence="1">CHS0354</strain>
        <tissue evidence="1">Mantle</tissue>
    </source>
</reference>
<reference evidence="1" key="1">
    <citation type="journal article" date="2021" name="Genome Biol. Evol.">
        <title>A High-Quality Reference Genome for a Parasitic Bivalve with Doubly Uniparental Inheritance (Bivalvia: Unionida).</title>
        <authorList>
            <person name="Smith C.H."/>
        </authorList>
    </citation>
    <scope>NUCLEOTIDE SEQUENCE</scope>
    <source>
        <strain evidence="1">CHS0354</strain>
    </source>
</reference>
<sequence length="124" mass="14062">MVDSVLRNAEDTDLCTLCHGRHARSSRIQTSKTCFQSRSRLMLMDVLASPGSLFPTLRLMDFMTIHQRRLVAALKVENWVVSTITMAAIAKDVRRSRRTIEDNAEIYAIEDGMENCFSGHPFIS</sequence>
<dbReference type="AlphaFoldDB" id="A0AAE0SE78"/>
<name>A0AAE0SE78_9BIVA</name>
<comment type="caution">
    <text evidence="1">The sequence shown here is derived from an EMBL/GenBank/DDBJ whole genome shotgun (WGS) entry which is preliminary data.</text>
</comment>
<dbReference type="EMBL" id="JAEAOA010001389">
    <property type="protein sequence ID" value="KAK3590276.1"/>
    <property type="molecule type" value="Genomic_DNA"/>
</dbReference>
<protein>
    <submittedName>
        <fullName evidence="1">Uncharacterized protein</fullName>
    </submittedName>
</protein>
<proteinExistence type="predicted"/>
<evidence type="ECO:0000313" key="1">
    <source>
        <dbReference type="EMBL" id="KAK3590276.1"/>
    </source>
</evidence>
<feature type="non-terminal residue" evidence="1">
    <location>
        <position position="124"/>
    </location>
</feature>
<evidence type="ECO:0000313" key="2">
    <source>
        <dbReference type="Proteomes" id="UP001195483"/>
    </source>
</evidence>
<organism evidence="1 2">
    <name type="scientific">Potamilus streckersoni</name>
    <dbReference type="NCBI Taxonomy" id="2493646"/>
    <lineage>
        <taxon>Eukaryota</taxon>
        <taxon>Metazoa</taxon>
        <taxon>Spiralia</taxon>
        <taxon>Lophotrochozoa</taxon>
        <taxon>Mollusca</taxon>
        <taxon>Bivalvia</taxon>
        <taxon>Autobranchia</taxon>
        <taxon>Heteroconchia</taxon>
        <taxon>Palaeoheterodonta</taxon>
        <taxon>Unionida</taxon>
        <taxon>Unionoidea</taxon>
        <taxon>Unionidae</taxon>
        <taxon>Ambleminae</taxon>
        <taxon>Lampsilini</taxon>
        <taxon>Potamilus</taxon>
    </lineage>
</organism>
<dbReference type="Proteomes" id="UP001195483">
    <property type="component" value="Unassembled WGS sequence"/>
</dbReference>
<reference evidence="1" key="2">
    <citation type="journal article" date="2021" name="Genome Biol. Evol.">
        <title>Developing a high-quality reference genome for a parasitic bivalve with doubly uniparental inheritance (Bivalvia: Unionida).</title>
        <authorList>
            <person name="Smith C.H."/>
        </authorList>
    </citation>
    <scope>NUCLEOTIDE SEQUENCE</scope>
    <source>
        <strain evidence="1">CHS0354</strain>
        <tissue evidence="1">Mantle</tissue>
    </source>
</reference>
<gene>
    <name evidence="1" type="ORF">CHS0354_022978</name>
</gene>
<accession>A0AAE0SE78</accession>
<keyword evidence="2" id="KW-1185">Reference proteome</keyword>